<accession>A0A1E3INP3</accession>
<name>A0A1E3INP3_9TREE</name>
<dbReference type="GeneID" id="30195453"/>
<feature type="region of interest" description="Disordered" evidence="1">
    <location>
        <begin position="13"/>
        <end position="33"/>
    </location>
</feature>
<organism evidence="2 3">
    <name type="scientific">Cryptococcus wingfieldii CBS 7118</name>
    <dbReference type="NCBI Taxonomy" id="1295528"/>
    <lineage>
        <taxon>Eukaryota</taxon>
        <taxon>Fungi</taxon>
        <taxon>Dikarya</taxon>
        <taxon>Basidiomycota</taxon>
        <taxon>Agaricomycotina</taxon>
        <taxon>Tremellomycetes</taxon>
        <taxon>Tremellales</taxon>
        <taxon>Cryptococcaceae</taxon>
        <taxon>Cryptococcus</taxon>
    </lineage>
</organism>
<dbReference type="RefSeq" id="XP_019029745.1">
    <property type="nucleotide sequence ID" value="XM_019178307.1"/>
</dbReference>
<evidence type="ECO:0000313" key="3">
    <source>
        <dbReference type="Proteomes" id="UP000094819"/>
    </source>
</evidence>
<keyword evidence="3" id="KW-1185">Reference proteome</keyword>
<dbReference type="Proteomes" id="UP000094819">
    <property type="component" value="Unassembled WGS sequence"/>
</dbReference>
<sequence length="243" mass="26462">MSFFLPTPYPNSTTFSTHRAVRPPPPRDNHFREDPCYPPPGVCPNPNPTAIQHTFTVQDCTDAQTCAQDTEGSTHHRFSRPIQMSDHKMHPSRGITYASTTPVPAHSPPGYAAPNSPPDYKPFPSSHDTTLLLAPPPSFHQATCPHSQAGTYAAILPQHSCPHCFDEGSSDPGSQPADKIAIGLVILNMVIWGMVFYAYWTEWNGAPPWSGWTGGASCVGGQGASGWGKICWGEECRWAFVDC</sequence>
<comment type="caution">
    <text evidence="2">The sequence shown here is derived from an EMBL/GenBank/DDBJ whole genome shotgun (WGS) entry which is preliminary data.</text>
</comment>
<evidence type="ECO:0000313" key="2">
    <source>
        <dbReference type="EMBL" id="ODN90223.1"/>
    </source>
</evidence>
<evidence type="ECO:0000256" key="1">
    <source>
        <dbReference type="SAM" id="MobiDB-lite"/>
    </source>
</evidence>
<gene>
    <name evidence="2" type="ORF">L198_06241</name>
</gene>
<dbReference type="EMBL" id="AWGH01000021">
    <property type="protein sequence ID" value="ODN90223.1"/>
    <property type="molecule type" value="Genomic_DNA"/>
</dbReference>
<reference evidence="2 3" key="1">
    <citation type="submission" date="2016-06" db="EMBL/GenBank/DDBJ databases">
        <title>Evolution of pathogenesis and genome organization in the Tremellales.</title>
        <authorList>
            <person name="Cuomo C."/>
            <person name="Litvintseva A."/>
            <person name="Heitman J."/>
            <person name="Chen Y."/>
            <person name="Sun S."/>
            <person name="Springer D."/>
            <person name="Dromer F."/>
            <person name="Young S."/>
            <person name="Zeng Q."/>
            <person name="Chapman S."/>
            <person name="Gujja S."/>
            <person name="Saif S."/>
            <person name="Birren B."/>
        </authorList>
    </citation>
    <scope>NUCLEOTIDE SEQUENCE [LARGE SCALE GENOMIC DNA]</scope>
    <source>
        <strain evidence="2 3">CBS 7118</strain>
    </source>
</reference>
<proteinExistence type="predicted"/>
<dbReference type="AlphaFoldDB" id="A0A1E3INP3"/>
<protein>
    <submittedName>
        <fullName evidence="2">Uncharacterized protein</fullName>
    </submittedName>
</protein>
<dbReference type="OrthoDB" id="2575617at2759"/>